<name>A0A0A2GW29_9FLAO</name>
<dbReference type="InterPro" id="IPR029030">
    <property type="entry name" value="Caspase-like_dom_sf"/>
</dbReference>
<dbReference type="InterPro" id="IPR029031">
    <property type="entry name" value="Gingipain_N_sf"/>
</dbReference>
<dbReference type="SUPFAM" id="SSF52129">
    <property type="entry name" value="Caspase-like"/>
    <property type="match status" value="1"/>
</dbReference>
<proteinExistence type="predicted"/>
<evidence type="ECO:0000313" key="5">
    <source>
        <dbReference type="Proteomes" id="UP000030140"/>
    </source>
</evidence>
<dbReference type="KEGG" id="ddo:I597_1191"/>
<dbReference type="AlphaFoldDB" id="A0A0A2GW29"/>
<evidence type="ECO:0000313" key="4">
    <source>
        <dbReference type="EMBL" id="KGO07407.1"/>
    </source>
</evidence>
<evidence type="ECO:0000259" key="3">
    <source>
        <dbReference type="Pfam" id="PF01364"/>
    </source>
</evidence>
<dbReference type="Gene3D" id="3.40.50.10390">
    <property type="entry name" value="Gingipain r, domain 1"/>
    <property type="match status" value="1"/>
</dbReference>
<feature type="chain" id="PRO_5001987920" evidence="2">
    <location>
        <begin position="19"/>
        <end position="1269"/>
    </location>
</feature>
<dbReference type="Gene3D" id="2.60.40.4070">
    <property type="match status" value="1"/>
</dbReference>
<dbReference type="RefSeq" id="WP_035327430.1">
    <property type="nucleotide sequence ID" value="NZ_CP015125.1"/>
</dbReference>
<accession>A0A0A2GW29</accession>
<dbReference type="CDD" id="cd02258">
    <property type="entry name" value="Peptidase_C25_N"/>
    <property type="match status" value="1"/>
</dbReference>
<dbReference type="EMBL" id="JSAQ01000001">
    <property type="protein sequence ID" value="KGO07407.1"/>
    <property type="molecule type" value="Genomic_DNA"/>
</dbReference>
<comment type="caution">
    <text evidence="4">The sequence shown here is derived from an EMBL/GenBank/DDBJ whole genome shotgun (WGS) entry which is preliminary data.</text>
</comment>
<dbReference type="GO" id="GO:0008234">
    <property type="term" value="F:cysteine-type peptidase activity"/>
    <property type="evidence" value="ECO:0007669"/>
    <property type="project" value="InterPro"/>
</dbReference>
<dbReference type="Pfam" id="PF01364">
    <property type="entry name" value="Peptidase_C25"/>
    <property type="match status" value="1"/>
</dbReference>
<evidence type="ECO:0000256" key="1">
    <source>
        <dbReference type="ARBA" id="ARBA00022729"/>
    </source>
</evidence>
<protein>
    <submittedName>
        <fullName evidence="4">Peptidase C25</fullName>
    </submittedName>
</protein>
<dbReference type="OrthoDB" id="9809780at2"/>
<dbReference type="InterPro" id="IPR001769">
    <property type="entry name" value="Gingipain"/>
</dbReference>
<dbReference type="PATRIC" id="fig|1300343.5.peg.1202"/>
<dbReference type="Gene3D" id="3.40.50.1460">
    <property type="match status" value="1"/>
</dbReference>
<sequence length="1269" mass="140027">MKSTITLLFLLLTFAVSSQTERLQIKWGEIVKSNGSSTSIESINLSQDGDGNWEYHTQYKTASAIAASTSKLVNVQLEPVPQSLLSLINKDELSNKVVATFTAARAREVNYAVVTFNPFVNQNGQVKRVVSAGFNYAFAKAQSQPSSSLPITNSVLATGNFYKFYVEETGVHRISRGFMQSLGVNVNNIDPSKIKVYGYGGSPLPFLNSDNTEFDLKEIAVQIEGGQDGSFDSNDGVLFYGESTRIYHEELDTHINPYADRSYYYITVDGDNGQRIQPYVEPAGASSVTHTTYDDYEFYEEDEVSLVKIGRRWFGESFSFENEQSFDFEFTNVVPGETASLRVVAAATSESSTSFDVSVNGAGVGSIPILPINNIVLARGDELEVQVPITSEEVTVTLTYNNSGNPSSTGYLDFISLEVPSQLSGTGGQFDFSNRDAALQTGVGAYIFSNAQGYSQIWEVTNQASVRALQIEDQNAITFKSNLGTDRRFVAVHPSDYYEPLREGGSALISNQNLKGTIFLNSSGSFQDVDYLMITGNTLLSQAERLAQHNRDFRGLNVKTVTLEQIYQEFGGGKQDIGAIRNFVRYVYENASSDANRLKYVCLFGDTSVDYKNRITGNNNVMPTYQTFDSFSLVRSFMSDDFYGSLDPNEGRMLASDKLDLAVGRIVADTPQLANTVVDKIINYDARASYGRWRNNFVLVSDDVDEAFEFTQLQGTLDNLGDQISIEKPFVNVIKIHSDAFQQQSSAGGDRYPQVNEAIENAIEVGSLVVTYLGHGGEELLAAEAIVTQNEIDNLDNGERLPLVVTVTCEFGKFDNPERPTGGEELFWNAEGGAVGLVTTTREITVTLGVQFNNALVEQLYSFGTNEVQSVAENIRNSKNGISDPLRRVIFFVGDPAMKLAFPKPDIQLTAVNDVPVTEELPVLKALDLVKINGRVTTEFGQTLTNYTGTLAVTLYDKRIERQTLGNDGVQIGGDLAIMDFTTLGAILYRGQASVTNGNFEFTFRMPRDTAIPLGNGRLNFYAERLGVLEDQAGVNETIIIGGLNEDAPEDNLGPTIRLFMNDENFVNGGITNDSPIILAKLEDENGINTASGIGHDIVAIIDGDETNPIIMNDFYETEVDNFMKGTAARKIRNLEPGPHTLSFKAWDVYNNSSTAELQFVVLGDDEIELENVLNYPNPFVNYTEFWFNHNRPFEPLDVQVQIFTVSGKVVKTINQSVMTEGFLSRDITWDGLDDFGQAIGKGVYIYKITVKSTLTNKRVEKIEKLVIL</sequence>
<feature type="domain" description="Gingipain" evidence="3">
    <location>
        <begin position="531"/>
        <end position="900"/>
    </location>
</feature>
<dbReference type="InterPro" id="IPR026444">
    <property type="entry name" value="Secre_tail"/>
</dbReference>
<organism evidence="4 5">
    <name type="scientific">Dokdonia donghaensis DSW-1</name>
    <dbReference type="NCBI Taxonomy" id="1300343"/>
    <lineage>
        <taxon>Bacteria</taxon>
        <taxon>Pseudomonadati</taxon>
        <taxon>Bacteroidota</taxon>
        <taxon>Flavobacteriia</taxon>
        <taxon>Flavobacteriales</taxon>
        <taxon>Flavobacteriaceae</taxon>
        <taxon>Dokdonia</taxon>
    </lineage>
</organism>
<gene>
    <name evidence="4" type="ORF">NV36_11560</name>
</gene>
<keyword evidence="5" id="KW-1185">Reference proteome</keyword>
<dbReference type="NCBIfam" id="TIGR04183">
    <property type="entry name" value="Por_Secre_tail"/>
    <property type="match status" value="1"/>
</dbReference>
<dbReference type="Proteomes" id="UP000030140">
    <property type="component" value="Unassembled WGS sequence"/>
</dbReference>
<evidence type="ECO:0000256" key="2">
    <source>
        <dbReference type="SAM" id="SignalP"/>
    </source>
</evidence>
<dbReference type="NCBIfam" id="NF033707">
    <property type="entry name" value="T9SS_sortase"/>
    <property type="match status" value="1"/>
</dbReference>
<dbReference type="GO" id="GO:0006508">
    <property type="term" value="P:proteolysis"/>
    <property type="evidence" value="ECO:0007669"/>
    <property type="project" value="InterPro"/>
</dbReference>
<feature type="signal peptide" evidence="2">
    <location>
        <begin position="1"/>
        <end position="18"/>
    </location>
</feature>
<keyword evidence="1 2" id="KW-0732">Signal</keyword>
<reference evidence="4 5" key="1">
    <citation type="submission" date="2014-10" db="EMBL/GenBank/DDBJ databases">
        <title>Draft genome sequence of the proteorhodopsin-containing marine bacterium Dokdonia donghaensis.</title>
        <authorList>
            <person name="Gomez-Consarnau L."/>
            <person name="Gonzalez J.M."/>
            <person name="Riedel T."/>
            <person name="Jaenicke S."/>
            <person name="Wagner-Doebler I."/>
            <person name="Fuhrman J.A."/>
        </authorList>
    </citation>
    <scope>NUCLEOTIDE SEQUENCE [LARGE SCALE GENOMIC DNA]</scope>
    <source>
        <strain evidence="4 5">DSW-1</strain>
    </source>
</reference>